<dbReference type="Pfam" id="PF00494">
    <property type="entry name" value="SQS_PSY"/>
    <property type="match status" value="1"/>
</dbReference>
<dbReference type="GO" id="GO:0004311">
    <property type="term" value="F:geranylgeranyl diphosphate synthase activity"/>
    <property type="evidence" value="ECO:0007669"/>
    <property type="project" value="InterPro"/>
</dbReference>
<dbReference type="Proteomes" id="UP001205843">
    <property type="component" value="Unassembled WGS sequence"/>
</dbReference>
<reference evidence="6" key="1">
    <citation type="submission" date="2022-03" db="EMBL/GenBank/DDBJ databases">
        <title>Genomic Encyclopedia of Type Strains, Phase III (KMG-III): the genomes of soil and plant-associated and newly described type strains.</title>
        <authorList>
            <person name="Whitman W."/>
        </authorList>
    </citation>
    <scope>NUCLEOTIDE SEQUENCE</scope>
    <source>
        <strain evidence="6">ANL 6-2</strain>
    </source>
</reference>
<dbReference type="GO" id="GO:0016117">
    <property type="term" value="P:carotenoid biosynthetic process"/>
    <property type="evidence" value="ECO:0007669"/>
    <property type="project" value="UniProtKB-KW"/>
</dbReference>
<keyword evidence="4" id="KW-0125">Carotenoid biosynthesis</keyword>
<dbReference type="EC" id="2.5.1.32" evidence="6"/>
<comment type="caution">
    <text evidence="6">The sequence shown here is derived from an EMBL/GenBank/DDBJ whole genome shotgun (WGS) entry which is preliminary data.</text>
</comment>
<sequence>MDAITHLGRESLEQGSRSFAAAARLFPAETRDSASLLYAACRYFDDVIDGQDLGFFHDRAVTDSPEQRLRLLEEKTSLALRGESMEEPVFQAFQRVVQDHRIPQACVMDFLQGFRMDVQEHTYDTLDDTLQYSYHVAGVVGVMMAMVMGVRDADILDRACDLGIAFQLTNISRDVMDDLELGRCYLPAEWLDEFGLRHDTVNDPANRAAVARVVQRLVQTAEPYYASAIAGLSALPFRSAWAIATARGVYRDIGTKVSHRGADAWDTRVVTTRKRKLYLTARGCLRALHAVSIGRLRPLPSRAGLWTRPRHL</sequence>
<dbReference type="InterPro" id="IPR002060">
    <property type="entry name" value="Squ/phyt_synthse"/>
</dbReference>
<keyword evidence="3 6" id="KW-0808">Transferase</keyword>
<dbReference type="GO" id="GO:0051996">
    <property type="term" value="F:squalene synthase [NAD(P)H] activity"/>
    <property type="evidence" value="ECO:0007669"/>
    <property type="project" value="InterPro"/>
</dbReference>
<evidence type="ECO:0000256" key="3">
    <source>
        <dbReference type="ARBA" id="ARBA00022679"/>
    </source>
</evidence>
<dbReference type="InterPro" id="IPR044843">
    <property type="entry name" value="Trans_IPPS_bact-type"/>
</dbReference>
<dbReference type="InterPro" id="IPR019845">
    <property type="entry name" value="Squalene/phytoene_synthase_CS"/>
</dbReference>
<evidence type="ECO:0000313" key="6">
    <source>
        <dbReference type="EMBL" id="MCP1675876.1"/>
    </source>
</evidence>
<gene>
    <name evidence="6" type="ORF">J2T57_003031</name>
</gene>
<evidence type="ECO:0000313" key="7">
    <source>
        <dbReference type="Proteomes" id="UP001205843"/>
    </source>
</evidence>
<dbReference type="AlphaFoldDB" id="A0AAE3KCK6"/>
<dbReference type="PROSITE" id="PS01044">
    <property type="entry name" value="SQUALEN_PHYTOEN_SYN_1"/>
    <property type="match status" value="1"/>
</dbReference>
<evidence type="ECO:0000256" key="4">
    <source>
        <dbReference type="ARBA" id="ARBA00022746"/>
    </source>
</evidence>
<evidence type="ECO:0000256" key="5">
    <source>
        <dbReference type="ARBA" id="ARBA00053028"/>
    </source>
</evidence>
<comment type="similarity">
    <text evidence="2">Belongs to the phytoene/squalene synthase family.</text>
</comment>
<dbReference type="InterPro" id="IPR008949">
    <property type="entry name" value="Isoprenoid_synthase_dom_sf"/>
</dbReference>
<evidence type="ECO:0000256" key="2">
    <source>
        <dbReference type="ARBA" id="ARBA00006251"/>
    </source>
</evidence>
<dbReference type="FunFam" id="1.10.600.10:FF:000020">
    <property type="entry name" value="Phytoene synthase"/>
    <property type="match status" value="1"/>
</dbReference>
<dbReference type="PROSITE" id="PS01045">
    <property type="entry name" value="SQUALEN_PHYTOEN_SYN_2"/>
    <property type="match status" value="1"/>
</dbReference>
<dbReference type="CDD" id="cd00683">
    <property type="entry name" value="Trans_IPPS_HH"/>
    <property type="match status" value="1"/>
</dbReference>
<name>A0AAE3KCK6_9GAMM</name>
<dbReference type="SFLD" id="SFLDG01212">
    <property type="entry name" value="Phytoene_synthase_like"/>
    <property type="match status" value="1"/>
</dbReference>
<accession>A0AAE3KCK6</accession>
<keyword evidence="7" id="KW-1185">Reference proteome</keyword>
<dbReference type="PANTHER" id="PTHR31480">
    <property type="entry name" value="BIFUNCTIONAL LYCOPENE CYCLASE/PHYTOENE SYNTHASE"/>
    <property type="match status" value="1"/>
</dbReference>
<dbReference type="Gene3D" id="1.10.600.10">
    <property type="entry name" value="Farnesyl Diphosphate Synthase"/>
    <property type="match status" value="1"/>
</dbReference>
<dbReference type="SUPFAM" id="SSF48576">
    <property type="entry name" value="Terpenoid synthases"/>
    <property type="match status" value="1"/>
</dbReference>
<proteinExistence type="inferred from homology"/>
<comment type="pathway">
    <text evidence="1">Carotenoid biosynthesis; phytoene biosynthesis.</text>
</comment>
<organism evidence="6 7">
    <name type="scientific">Natronocella acetinitrilica</name>
    <dbReference type="NCBI Taxonomy" id="414046"/>
    <lineage>
        <taxon>Bacteria</taxon>
        <taxon>Pseudomonadati</taxon>
        <taxon>Pseudomonadota</taxon>
        <taxon>Gammaproteobacteria</taxon>
        <taxon>Chromatiales</taxon>
        <taxon>Ectothiorhodospiraceae</taxon>
        <taxon>Natronocella</taxon>
    </lineage>
</organism>
<dbReference type="SFLD" id="SFLDS00005">
    <property type="entry name" value="Isoprenoid_Synthase_Type_I"/>
    <property type="match status" value="1"/>
</dbReference>
<dbReference type="RefSeq" id="WP_253480011.1">
    <property type="nucleotide sequence ID" value="NZ_JALJXV010000007.1"/>
</dbReference>
<comment type="cofactor">
    <cofactor evidence="5">
        <name>ATP</name>
        <dbReference type="ChEBI" id="CHEBI:30616"/>
    </cofactor>
</comment>
<dbReference type="InterPro" id="IPR033904">
    <property type="entry name" value="Trans_IPPS_HH"/>
</dbReference>
<dbReference type="SFLD" id="SFLDG01018">
    <property type="entry name" value="Squalene/Phytoene_Synthase_Lik"/>
    <property type="match status" value="1"/>
</dbReference>
<protein>
    <submittedName>
        <fullName evidence="6">Phytoene synthase</fullName>
        <ecNumber evidence="6">2.5.1.32</ecNumber>
    </submittedName>
</protein>
<evidence type="ECO:0000256" key="1">
    <source>
        <dbReference type="ARBA" id="ARBA00004684"/>
    </source>
</evidence>
<dbReference type="EMBL" id="JALJXV010000007">
    <property type="protein sequence ID" value="MCP1675876.1"/>
    <property type="molecule type" value="Genomic_DNA"/>
</dbReference>